<protein>
    <submittedName>
        <fullName evidence="2">Photosystem II 5 kDa protein, chloroplastic</fullName>
    </submittedName>
</protein>
<dbReference type="KEGG" id="cmo:103491503"/>
<dbReference type="RefSeq" id="XP_008449703.1">
    <property type="nucleotide sequence ID" value="XM_008451481.3"/>
</dbReference>
<reference evidence="2" key="1">
    <citation type="submission" date="2025-08" db="UniProtKB">
        <authorList>
            <consortium name="RefSeq"/>
        </authorList>
    </citation>
    <scope>IDENTIFICATION</scope>
    <source>
        <tissue evidence="2">Stem</tissue>
    </source>
</reference>
<organism evidence="1 2">
    <name type="scientific">Cucumis melo</name>
    <name type="common">Muskmelon</name>
    <dbReference type="NCBI Taxonomy" id="3656"/>
    <lineage>
        <taxon>Eukaryota</taxon>
        <taxon>Viridiplantae</taxon>
        <taxon>Streptophyta</taxon>
        <taxon>Embryophyta</taxon>
        <taxon>Tracheophyta</taxon>
        <taxon>Spermatophyta</taxon>
        <taxon>Magnoliopsida</taxon>
        <taxon>eudicotyledons</taxon>
        <taxon>Gunneridae</taxon>
        <taxon>Pentapetalae</taxon>
        <taxon>rosids</taxon>
        <taxon>fabids</taxon>
        <taxon>Cucurbitales</taxon>
        <taxon>Cucurbitaceae</taxon>
        <taxon>Benincaseae</taxon>
        <taxon>Cucumis</taxon>
    </lineage>
</organism>
<dbReference type="PANTHER" id="PTHR34940">
    <property type="entry name" value="PHOTOSYSTEM II 5 KDA PROTEIN, CHLOROPLASTIC"/>
    <property type="match status" value="1"/>
</dbReference>
<dbReference type="SMR" id="A0A1S3BML8"/>
<dbReference type="eggNOG" id="ENOG502S9YJ">
    <property type="taxonomic scope" value="Eukaryota"/>
</dbReference>
<gene>
    <name evidence="2" type="primary">LOC103491503</name>
</gene>
<sequence>MDDVFNGKNQHEPSITSLPPTLPNINYILFLLHPIPQLINNLSNPNFSNFLNMASMAMTASFLPTTATKQPSATPRRALIVAKASTSNETSNVNLEVKNVKVESRQGRRELVAAAVTVAAATLAKAAMADEPARGSPEAKQKYAPICVTMPTARICRK</sequence>
<dbReference type="AlphaFoldDB" id="A0A1S3BML8"/>
<evidence type="ECO:0000313" key="1">
    <source>
        <dbReference type="Proteomes" id="UP001652600"/>
    </source>
</evidence>
<proteinExistence type="predicted"/>
<evidence type="ECO:0000313" key="2">
    <source>
        <dbReference type="RefSeq" id="XP_008449703.1"/>
    </source>
</evidence>
<dbReference type="PANTHER" id="PTHR34940:SF4">
    <property type="entry name" value="OS02G0581100 PROTEIN"/>
    <property type="match status" value="1"/>
</dbReference>
<dbReference type="InParanoid" id="A0A1S3BML8"/>
<keyword evidence="1" id="KW-1185">Reference proteome</keyword>
<dbReference type="InterPro" id="IPR040296">
    <property type="entry name" value="PSBT"/>
</dbReference>
<accession>A0A1S3BML8</accession>
<dbReference type="FunCoup" id="A0A1S3BML8">
    <property type="interactions" value="1271"/>
</dbReference>
<dbReference type="Proteomes" id="UP001652600">
    <property type="component" value="Chromosome 5"/>
</dbReference>
<name>A0A1S3BML8_CUCME</name>
<dbReference type="OrthoDB" id="686716at2759"/>
<dbReference type="GeneID" id="103491503"/>